<feature type="transmembrane region" description="Helical" evidence="6">
    <location>
        <begin position="321"/>
        <end position="343"/>
    </location>
</feature>
<evidence type="ECO:0000256" key="4">
    <source>
        <dbReference type="ARBA" id="ARBA00022989"/>
    </source>
</evidence>
<protein>
    <recommendedName>
        <fullName evidence="6">Na(+)/H(+) antiporter NhaA</fullName>
    </recommendedName>
    <alternativeName>
        <fullName evidence="6">Sodium/proton antiporter NhaA</fullName>
    </alternativeName>
</protein>
<dbReference type="EMBL" id="JALNUB010000001">
    <property type="protein sequence ID" value="MCK8140373.1"/>
    <property type="molecule type" value="Genomic_DNA"/>
</dbReference>
<keyword evidence="3 6" id="KW-0812">Transmembrane</keyword>
<keyword evidence="6" id="KW-0915">Sodium</keyword>
<dbReference type="PANTHER" id="PTHR30341:SF0">
    <property type="entry name" value="NA(+)_H(+) ANTIPORTER NHAA"/>
    <property type="match status" value="1"/>
</dbReference>
<keyword evidence="4 6" id="KW-1133">Transmembrane helix</keyword>
<evidence type="ECO:0000256" key="2">
    <source>
        <dbReference type="ARBA" id="ARBA00022475"/>
    </source>
</evidence>
<dbReference type="HAMAP" id="MF_01844">
    <property type="entry name" value="NhaA"/>
    <property type="match status" value="1"/>
</dbReference>
<feature type="transmembrane region" description="Helical" evidence="6">
    <location>
        <begin position="355"/>
        <end position="375"/>
    </location>
</feature>
<dbReference type="AlphaFoldDB" id="A0A9X1XP10"/>
<dbReference type="GO" id="GO:0005886">
    <property type="term" value="C:plasma membrane"/>
    <property type="evidence" value="ECO:0007669"/>
    <property type="project" value="UniProtKB-SubCell"/>
</dbReference>
<dbReference type="NCBIfam" id="NF007111">
    <property type="entry name" value="PRK09560.1"/>
    <property type="match status" value="1"/>
</dbReference>
<feature type="transmembrane region" description="Helical" evidence="6">
    <location>
        <begin position="247"/>
        <end position="271"/>
    </location>
</feature>
<reference evidence="7" key="1">
    <citation type="submission" date="2022-04" db="EMBL/GenBank/DDBJ databases">
        <title>Flavobacterium pygoscelis sp. nov. isolated from Chinstrap chick (Pygoscelis antarcticus).</title>
        <authorList>
            <person name="Irgang R."/>
            <person name="Poblete-Morales M."/>
            <person name="Avendano-Herrera R."/>
        </authorList>
    </citation>
    <scope>NUCLEOTIDE SEQUENCE</scope>
    <source>
        <strain evidence="7">I-SCBP12n</strain>
    </source>
</reference>
<feature type="transmembrane region" description="Helical" evidence="6">
    <location>
        <begin position="145"/>
        <end position="167"/>
    </location>
</feature>
<feature type="transmembrane region" description="Helical" evidence="6">
    <location>
        <begin position="56"/>
        <end position="73"/>
    </location>
</feature>
<dbReference type="InterPro" id="IPR023171">
    <property type="entry name" value="Na/H_antiporter_dom_sf"/>
</dbReference>
<feature type="transmembrane region" description="Helical" evidence="6">
    <location>
        <begin position="119"/>
        <end position="138"/>
    </location>
</feature>
<comment type="subcellular location">
    <subcellularLocation>
        <location evidence="1">Cell inner membrane</location>
        <topology evidence="1">Multi-pass membrane protein</topology>
    </subcellularLocation>
    <subcellularLocation>
        <location evidence="6">Cell membrane</location>
        <topology evidence="6">Multi-pass membrane protein</topology>
    </subcellularLocation>
</comment>
<comment type="function">
    <text evidence="6">Na(+)/H(+) antiporter that extrudes sodium in exchange for external protons.</text>
</comment>
<dbReference type="Proteomes" id="UP001139260">
    <property type="component" value="Unassembled WGS sequence"/>
</dbReference>
<keyword evidence="6" id="KW-0813">Transport</keyword>
<organism evidence="7 8">
    <name type="scientific">Flavobacterium pygoscelis</name>
    <dbReference type="NCBI Taxonomy" id="2893176"/>
    <lineage>
        <taxon>Bacteria</taxon>
        <taxon>Pseudomonadati</taxon>
        <taxon>Bacteroidota</taxon>
        <taxon>Flavobacteriia</taxon>
        <taxon>Flavobacteriales</taxon>
        <taxon>Flavobacteriaceae</taxon>
        <taxon>Flavobacterium</taxon>
    </lineage>
</organism>
<evidence type="ECO:0000256" key="6">
    <source>
        <dbReference type="HAMAP-Rule" id="MF_01844"/>
    </source>
</evidence>
<dbReference type="NCBIfam" id="TIGR00773">
    <property type="entry name" value="NhaA"/>
    <property type="match status" value="1"/>
</dbReference>
<comment type="catalytic activity">
    <reaction evidence="6">
        <text>Na(+)(in) + 2 H(+)(out) = Na(+)(out) + 2 H(+)(in)</text>
        <dbReference type="Rhea" id="RHEA:29251"/>
        <dbReference type="ChEBI" id="CHEBI:15378"/>
        <dbReference type="ChEBI" id="CHEBI:29101"/>
    </reaction>
</comment>
<keyword evidence="6" id="KW-0406">Ion transport</keyword>
<comment type="caution">
    <text evidence="7">The sequence shown here is derived from an EMBL/GenBank/DDBJ whole genome shotgun (WGS) entry which is preliminary data.</text>
</comment>
<keyword evidence="8" id="KW-1185">Reference proteome</keyword>
<feature type="transmembrane region" description="Helical" evidence="6">
    <location>
        <begin position="93"/>
        <end position="113"/>
    </location>
</feature>
<accession>A0A9X1XP10</accession>
<keyword evidence="6" id="KW-0050">Antiport</keyword>
<evidence type="ECO:0000313" key="8">
    <source>
        <dbReference type="Proteomes" id="UP001139260"/>
    </source>
</evidence>
<dbReference type="Gene3D" id="1.20.1530.10">
    <property type="entry name" value="Na+/H+ antiporter like domain"/>
    <property type="match status" value="1"/>
</dbReference>
<dbReference type="NCBIfam" id="NF007112">
    <property type="entry name" value="PRK09561.1"/>
    <property type="match status" value="1"/>
</dbReference>
<gene>
    <name evidence="6 7" type="primary">nhaA</name>
    <name evidence="7" type="ORF">MW871_00560</name>
</gene>
<dbReference type="RefSeq" id="WP_188049163.1">
    <property type="nucleotide sequence ID" value="NZ_JALNUB010000001.1"/>
</dbReference>
<proteinExistence type="inferred from homology"/>
<feature type="transmembrane region" description="Helical" evidence="6">
    <location>
        <begin position="283"/>
        <end position="309"/>
    </location>
</feature>
<dbReference type="PANTHER" id="PTHR30341">
    <property type="entry name" value="SODIUM ION/PROTON ANTIPORTER NHAA-RELATED"/>
    <property type="match status" value="1"/>
</dbReference>
<keyword evidence="6" id="KW-0739">Sodium transport</keyword>
<dbReference type="GO" id="GO:0015385">
    <property type="term" value="F:sodium:proton antiporter activity"/>
    <property type="evidence" value="ECO:0007669"/>
    <property type="project" value="UniProtKB-UniRule"/>
</dbReference>
<evidence type="ECO:0000256" key="5">
    <source>
        <dbReference type="ARBA" id="ARBA00023136"/>
    </source>
</evidence>
<evidence type="ECO:0000313" key="7">
    <source>
        <dbReference type="EMBL" id="MCK8140373.1"/>
    </source>
</evidence>
<dbReference type="Pfam" id="PF06965">
    <property type="entry name" value="Na_H_antiport_1"/>
    <property type="match status" value="1"/>
</dbReference>
<dbReference type="GO" id="GO:0006885">
    <property type="term" value="P:regulation of pH"/>
    <property type="evidence" value="ECO:0007669"/>
    <property type="project" value="UniProtKB-UniRule"/>
</dbReference>
<evidence type="ECO:0000256" key="1">
    <source>
        <dbReference type="ARBA" id="ARBA00004429"/>
    </source>
</evidence>
<feature type="transmembrane region" description="Helical" evidence="6">
    <location>
        <begin position="219"/>
        <end position="235"/>
    </location>
</feature>
<keyword evidence="5 6" id="KW-0472">Membrane</keyword>
<feature type="transmembrane region" description="Helical" evidence="6">
    <location>
        <begin position="173"/>
        <end position="190"/>
    </location>
</feature>
<keyword evidence="2 6" id="KW-1003">Cell membrane</keyword>
<evidence type="ECO:0000256" key="3">
    <source>
        <dbReference type="ARBA" id="ARBA00022692"/>
    </source>
</evidence>
<name>A0A9X1XP10_9FLAO</name>
<sequence length="384" mass="41783">MKLTKTFKAFFESEKSGGLLLLSVTILSLLLANSPIQTDYIAFWETNLGSHSITHWINDGLMTIFFLLIGLELEREMYQGELSNIKNASLPIFGALGGMIVPAGLFLLLNFGTITQNGAGIPMATDIAFAIGILSLLGNRVPTSLKVFLTALAVIDDIGAILVIAVFYTDNIAFTNLLIAFAIMGFLFILNRRKVHNLLPYLIGGAAMWYFMLNSGVHATITGVLLAFVIPFGDGSKKTSSYKLQHFLHNPVAFIILPLFAMANTGIAIGSDWHEGLNHPNTIGIIVGLVVGKPLGIWLFSFAAVSFGICTLPKDLKWTNILGAGMLGGIGFTMSIFITLLAFKNDGQEVITYSKIAILIASFIAGTIGFLWLKYNLKPDRRRK</sequence>
<feature type="transmembrane region" description="Helical" evidence="6">
    <location>
        <begin position="197"/>
        <end position="213"/>
    </location>
</feature>
<dbReference type="InterPro" id="IPR004670">
    <property type="entry name" value="NhaA"/>
</dbReference>
<comment type="similarity">
    <text evidence="6">Belongs to the NhaA Na(+)/H(+) (TC 2.A.33) antiporter family.</text>
</comment>